<dbReference type="EMBL" id="BK059105">
    <property type="protein sequence ID" value="DAE31116.1"/>
    <property type="molecule type" value="Genomic_DNA"/>
</dbReference>
<reference evidence="1" key="1">
    <citation type="journal article" date="2021" name="Proc. Natl. Acad. Sci. U.S.A.">
        <title>A Catalog of Tens of Thousands of Viruses from Human Metagenomes Reveals Hidden Associations with Chronic Diseases.</title>
        <authorList>
            <person name="Tisza M.J."/>
            <person name="Buck C.B."/>
        </authorList>
    </citation>
    <scope>NUCLEOTIDE SEQUENCE</scope>
    <source>
        <strain evidence="1">CtML55</strain>
    </source>
</reference>
<organism evidence="1">
    <name type="scientific">virus sp. ctML55</name>
    <dbReference type="NCBI Taxonomy" id="2827627"/>
    <lineage>
        <taxon>Viruses</taxon>
    </lineage>
</organism>
<name>A0A8S5RJG2_9VIRU</name>
<accession>A0A8S5RJG2</accession>
<evidence type="ECO:0000313" key="1">
    <source>
        <dbReference type="EMBL" id="DAE31116.1"/>
    </source>
</evidence>
<proteinExistence type="predicted"/>
<sequence length="48" mass="5647">MYDEIGNIKEVARLSGISYNRLRNVIVSKKITPKTGYDNVKEYRKRTK</sequence>
<protein>
    <submittedName>
        <fullName evidence="1">DNA binding domain protein</fullName>
    </submittedName>
</protein>